<comment type="caution">
    <text evidence="1">The sequence shown here is derived from an EMBL/GenBank/DDBJ whole genome shotgun (WGS) entry which is preliminary data.</text>
</comment>
<proteinExistence type="predicted"/>
<organism evidence="1 2">
    <name type="scientific">Brachionus plicatilis</name>
    <name type="common">Marine rotifer</name>
    <name type="synonym">Brachionus muelleri</name>
    <dbReference type="NCBI Taxonomy" id="10195"/>
    <lineage>
        <taxon>Eukaryota</taxon>
        <taxon>Metazoa</taxon>
        <taxon>Spiralia</taxon>
        <taxon>Gnathifera</taxon>
        <taxon>Rotifera</taxon>
        <taxon>Eurotatoria</taxon>
        <taxon>Monogononta</taxon>
        <taxon>Pseudotrocha</taxon>
        <taxon>Ploima</taxon>
        <taxon>Brachionidae</taxon>
        <taxon>Brachionus</taxon>
    </lineage>
</organism>
<evidence type="ECO:0000313" key="2">
    <source>
        <dbReference type="Proteomes" id="UP000276133"/>
    </source>
</evidence>
<keyword evidence="2" id="KW-1185">Reference proteome</keyword>
<accession>A0A3M7SJ83</accession>
<name>A0A3M7SJ83_BRAPC</name>
<dbReference type="AlphaFoldDB" id="A0A3M7SJ83"/>
<gene>
    <name evidence="1" type="ORF">BpHYR1_024043</name>
</gene>
<evidence type="ECO:0000313" key="1">
    <source>
        <dbReference type="EMBL" id="RNA35598.1"/>
    </source>
</evidence>
<dbReference type="EMBL" id="REGN01001311">
    <property type="protein sequence ID" value="RNA35598.1"/>
    <property type="molecule type" value="Genomic_DNA"/>
</dbReference>
<sequence>MYLINESFHFFFLISNSTISIRINRIKNVNTAAVMPIFEIAVLIKNKEIKKKSANSCRLQTWFILILKESFVNMGYPIILTNKTIRVIAAQNCPESIKKLSIKCKTIIHFINNKIILVKNIDLTAISTIKEREIQESLNLAKWIF</sequence>
<reference evidence="1 2" key="1">
    <citation type="journal article" date="2018" name="Sci. Rep.">
        <title>Genomic signatures of local adaptation to the degree of environmental predictability in rotifers.</title>
        <authorList>
            <person name="Franch-Gras L."/>
            <person name="Hahn C."/>
            <person name="Garcia-Roger E.M."/>
            <person name="Carmona M.J."/>
            <person name="Serra M."/>
            <person name="Gomez A."/>
        </authorList>
    </citation>
    <scope>NUCLEOTIDE SEQUENCE [LARGE SCALE GENOMIC DNA]</scope>
    <source>
        <strain evidence="1">HYR1</strain>
    </source>
</reference>
<dbReference type="Proteomes" id="UP000276133">
    <property type="component" value="Unassembled WGS sequence"/>
</dbReference>
<protein>
    <submittedName>
        <fullName evidence="1">Uncharacterized protein</fullName>
    </submittedName>
</protein>